<reference evidence="1 2" key="1">
    <citation type="submission" date="2013-01" db="EMBL/GenBank/DDBJ databases">
        <authorList>
            <person name="Bench S."/>
        </authorList>
    </citation>
    <scope>NUCLEOTIDE SEQUENCE [LARGE SCALE GENOMIC DNA]</scope>
    <source>
        <strain evidence="1 2">WH 0402</strain>
    </source>
</reference>
<gene>
    <name evidence="1" type="ORF">CWATWH0402_835</name>
</gene>
<organism evidence="1 2">
    <name type="scientific">Crocosphaera watsonii WH 0402</name>
    <dbReference type="NCBI Taxonomy" id="1284629"/>
    <lineage>
        <taxon>Bacteria</taxon>
        <taxon>Bacillati</taxon>
        <taxon>Cyanobacteriota</taxon>
        <taxon>Cyanophyceae</taxon>
        <taxon>Oscillatoriophycideae</taxon>
        <taxon>Chroococcales</taxon>
        <taxon>Aphanothecaceae</taxon>
        <taxon>Crocosphaera</taxon>
    </lineage>
</organism>
<accession>T2JQ80</accession>
<evidence type="ECO:0000313" key="2">
    <source>
        <dbReference type="Proteomes" id="UP000018130"/>
    </source>
</evidence>
<dbReference type="Gene3D" id="3.90.350.10">
    <property type="entry name" value="Transposase Inhibitor Protein From Tn5, Chain A, domain 1"/>
    <property type="match status" value="1"/>
</dbReference>
<dbReference type="EMBL" id="CAQN01000686">
    <property type="protein sequence ID" value="CCQ68023.1"/>
    <property type="molecule type" value="Genomic_DNA"/>
</dbReference>
<dbReference type="AlphaFoldDB" id="T2JQ80"/>
<proteinExistence type="predicted"/>
<dbReference type="SUPFAM" id="SSF53098">
    <property type="entry name" value="Ribonuclease H-like"/>
    <property type="match status" value="1"/>
</dbReference>
<reference evidence="1 2" key="2">
    <citation type="submission" date="2013-09" db="EMBL/GenBank/DDBJ databases">
        <title>Whole genome comparison of six Crocosphaera watsonii strains with differing phenotypes.</title>
        <authorList>
            <person name="Bench S.R."/>
            <person name="Heller P."/>
            <person name="Frank I."/>
            <person name="Arciniega M."/>
            <person name="Shilova I.N."/>
            <person name="Zehr J.P."/>
        </authorList>
    </citation>
    <scope>NUCLEOTIDE SEQUENCE [LARGE SCALE GENOMIC DNA]</scope>
    <source>
        <strain evidence="1 2">WH 0402</strain>
    </source>
</reference>
<name>T2JQ80_CROWT</name>
<protein>
    <submittedName>
        <fullName evidence="1">ATPase components of ABC transporters with duplicated ATPase domains</fullName>
    </submittedName>
</protein>
<dbReference type="InterPro" id="IPR012337">
    <property type="entry name" value="RNaseH-like_sf"/>
</dbReference>
<evidence type="ECO:0000313" key="1">
    <source>
        <dbReference type="EMBL" id="CCQ68023.1"/>
    </source>
</evidence>
<sequence>MSVGDTSFLDYKNIKVKREEYGPTGNGGNGLILHTSLAVDPDCGQPLGILWEKVWKREKLEKGKKNKRTRTFMKKNLISG</sequence>
<comment type="caution">
    <text evidence="1">The sequence shown here is derived from an EMBL/GenBank/DDBJ whole genome shotgun (WGS) entry which is preliminary data.</text>
</comment>
<dbReference type="Proteomes" id="UP000018130">
    <property type="component" value="Unassembled WGS sequence"/>
</dbReference>